<dbReference type="Pfam" id="PF13419">
    <property type="entry name" value="HAD_2"/>
    <property type="match status" value="1"/>
</dbReference>
<dbReference type="InterPro" id="IPR041492">
    <property type="entry name" value="HAD_2"/>
</dbReference>
<evidence type="ECO:0000313" key="1">
    <source>
        <dbReference type="EMBL" id="SVA89120.1"/>
    </source>
</evidence>
<dbReference type="SUPFAM" id="SSF56784">
    <property type="entry name" value="HAD-like"/>
    <property type="match status" value="1"/>
</dbReference>
<dbReference type="GO" id="GO:0006281">
    <property type="term" value="P:DNA repair"/>
    <property type="evidence" value="ECO:0007669"/>
    <property type="project" value="TreeGrafter"/>
</dbReference>
<dbReference type="AlphaFoldDB" id="A0A381ZIP8"/>
<dbReference type="InterPro" id="IPR023198">
    <property type="entry name" value="PGP-like_dom2"/>
</dbReference>
<dbReference type="PANTHER" id="PTHR43434:SF1">
    <property type="entry name" value="PHOSPHOGLYCOLATE PHOSPHATASE"/>
    <property type="match status" value="1"/>
</dbReference>
<dbReference type="SFLD" id="SFLDS00003">
    <property type="entry name" value="Haloacid_Dehalogenase"/>
    <property type="match status" value="1"/>
</dbReference>
<dbReference type="Gene3D" id="1.10.150.240">
    <property type="entry name" value="Putative phosphatase, domain 2"/>
    <property type="match status" value="1"/>
</dbReference>
<dbReference type="SFLD" id="SFLDG01129">
    <property type="entry name" value="C1.5:_HAD__Beta-PGM__Phosphata"/>
    <property type="match status" value="1"/>
</dbReference>
<name>A0A381ZIP8_9ZZZZ</name>
<dbReference type="InterPro" id="IPR050155">
    <property type="entry name" value="HAD-like_hydrolase_sf"/>
</dbReference>
<organism evidence="1">
    <name type="scientific">marine metagenome</name>
    <dbReference type="NCBI Taxonomy" id="408172"/>
    <lineage>
        <taxon>unclassified sequences</taxon>
        <taxon>metagenomes</taxon>
        <taxon>ecological metagenomes</taxon>
    </lineage>
</organism>
<dbReference type="GO" id="GO:0008967">
    <property type="term" value="F:phosphoglycolate phosphatase activity"/>
    <property type="evidence" value="ECO:0007669"/>
    <property type="project" value="TreeGrafter"/>
</dbReference>
<gene>
    <name evidence="1" type="ORF">METZ01_LOCUS141974</name>
</gene>
<dbReference type="PANTHER" id="PTHR43434">
    <property type="entry name" value="PHOSPHOGLYCOLATE PHOSPHATASE"/>
    <property type="match status" value="1"/>
</dbReference>
<dbReference type="InterPro" id="IPR023214">
    <property type="entry name" value="HAD_sf"/>
</dbReference>
<dbReference type="GO" id="GO:0005829">
    <property type="term" value="C:cytosol"/>
    <property type="evidence" value="ECO:0007669"/>
    <property type="project" value="TreeGrafter"/>
</dbReference>
<protein>
    <recommendedName>
        <fullName evidence="2">Haloacid dehalogenase-like hydrolase</fullName>
    </recommendedName>
</protein>
<dbReference type="CDD" id="cd01427">
    <property type="entry name" value="HAD_like"/>
    <property type="match status" value="1"/>
</dbReference>
<sequence>MTLELLSKASVVFWDFDGVIKESTSIKSLAYEQMFSEYGSKILEQVMEHHNKNGGVSRDLKFPFYFNEFVGIKLSSQDIEDRCNEYSRLVVQKVIDAPWVPGVLDYLKSKTYHQRFVLITGTPYLEIIEILTSLNILDCFQTIYGSPTSKIKALEQEIQSDTEVKDCLFIGDSPTDYESANAYDIPFLLRETDENKKLFLNYSGPRLHDFRKLNETT</sequence>
<reference evidence="1" key="1">
    <citation type="submission" date="2018-05" db="EMBL/GenBank/DDBJ databases">
        <authorList>
            <person name="Lanie J.A."/>
            <person name="Ng W.-L."/>
            <person name="Kazmierczak K.M."/>
            <person name="Andrzejewski T.M."/>
            <person name="Davidsen T.M."/>
            <person name="Wayne K.J."/>
            <person name="Tettelin H."/>
            <person name="Glass J.I."/>
            <person name="Rusch D."/>
            <person name="Podicherti R."/>
            <person name="Tsui H.-C.T."/>
            <person name="Winkler M.E."/>
        </authorList>
    </citation>
    <scope>NUCLEOTIDE SEQUENCE</scope>
</reference>
<dbReference type="InterPro" id="IPR036412">
    <property type="entry name" value="HAD-like_sf"/>
</dbReference>
<proteinExistence type="predicted"/>
<evidence type="ECO:0008006" key="2">
    <source>
        <dbReference type="Google" id="ProtNLM"/>
    </source>
</evidence>
<dbReference type="Gene3D" id="3.40.50.1000">
    <property type="entry name" value="HAD superfamily/HAD-like"/>
    <property type="match status" value="1"/>
</dbReference>
<dbReference type="EMBL" id="UINC01021484">
    <property type="protein sequence ID" value="SVA89120.1"/>
    <property type="molecule type" value="Genomic_DNA"/>
</dbReference>
<accession>A0A381ZIP8</accession>